<dbReference type="InterPro" id="IPR003594">
    <property type="entry name" value="HATPase_dom"/>
</dbReference>
<dbReference type="Proteomes" id="UP000184076">
    <property type="component" value="Unassembled WGS sequence"/>
</dbReference>
<feature type="transmembrane region" description="Helical" evidence="4">
    <location>
        <begin position="46"/>
        <end position="65"/>
    </location>
</feature>
<dbReference type="SMART" id="SM00388">
    <property type="entry name" value="HisKA"/>
    <property type="match status" value="1"/>
</dbReference>
<evidence type="ECO:0000256" key="3">
    <source>
        <dbReference type="ARBA" id="ARBA00022553"/>
    </source>
</evidence>
<dbReference type="Pfam" id="PF02518">
    <property type="entry name" value="HATPase_c"/>
    <property type="match status" value="1"/>
</dbReference>
<protein>
    <recommendedName>
        <fullName evidence="2">histidine kinase</fullName>
        <ecNumber evidence="2">2.7.13.3</ecNumber>
    </recommendedName>
</protein>
<feature type="domain" description="Histidine kinase" evidence="5">
    <location>
        <begin position="98"/>
        <end position="320"/>
    </location>
</feature>
<dbReference type="STRING" id="1121391.SAMN02745206_02807"/>
<dbReference type="GO" id="GO:0000155">
    <property type="term" value="F:phosphorelay sensor kinase activity"/>
    <property type="evidence" value="ECO:0007669"/>
    <property type="project" value="InterPro"/>
</dbReference>
<dbReference type="SUPFAM" id="SSF55874">
    <property type="entry name" value="ATPase domain of HSP90 chaperone/DNA topoisomerase II/histidine kinase"/>
    <property type="match status" value="1"/>
</dbReference>
<dbReference type="Gene3D" id="3.30.565.10">
    <property type="entry name" value="Histidine kinase-like ATPase, C-terminal domain"/>
    <property type="match status" value="1"/>
</dbReference>
<reference evidence="7" key="1">
    <citation type="submission" date="2016-11" db="EMBL/GenBank/DDBJ databases">
        <authorList>
            <person name="Varghese N."/>
            <person name="Submissions S."/>
        </authorList>
    </citation>
    <scope>NUCLEOTIDE SEQUENCE [LARGE SCALE GENOMIC DNA]</scope>
    <source>
        <strain evidence="7">DSM 9756</strain>
    </source>
</reference>
<evidence type="ECO:0000313" key="6">
    <source>
        <dbReference type="EMBL" id="SHF87015.1"/>
    </source>
</evidence>
<keyword evidence="6" id="KW-0418">Kinase</keyword>
<gene>
    <name evidence="6" type="ORF">SAMN02745206_02807</name>
</gene>
<feature type="transmembrane region" description="Helical" evidence="4">
    <location>
        <begin position="22"/>
        <end position="40"/>
    </location>
</feature>
<dbReference type="PANTHER" id="PTHR43065">
    <property type="entry name" value="SENSOR HISTIDINE KINASE"/>
    <property type="match status" value="1"/>
</dbReference>
<keyword evidence="4" id="KW-0812">Transmembrane</keyword>
<dbReference type="InterPro" id="IPR003661">
    <property type="entry name" value="HisK_dim/P_dom"/>
</dbReference>
<dbReference type="PANTHER" id="PTHR43065:SF42">
    <property type="entry name" value="TWO-COMPONENT SENSOR PPRA"/>
    <property type="match status" value="1"/>
</dbReference>
<sequence>MTDGPTEVPPSAEARRRGKMELVAATGPAILTSALAVGFLMAGEPLAAAALGGSALLSAVFSMMLRRRVREERTKDELRTRQLLQAQKLAAIGEMASGIAHEINNPLAVIGREAEWIQALLEDAPPLPRQTAAEIRDSLAVIGDQVRRCADITHRLLDFARKREPLRQWVDPIGLVEDMVQLVERVLRGRDIRIRRCYEPGLAAVFTDAPLLRQVVLNLLNNAVQAIEQSMEPSGTITVTIGESLPGWVDMAVEDTGCGIPPENMGRLFDPFFTTKAAGQGTGLGLAVCHKIVTGLGGFILVESKKGCGSRFTVRLPRKPGEGPAL</sequence>
<evidence type="ECO:0000256" key="2">
    <source>
        <dbReference type="ARBA" id="ARBA00012438"/>
    </source>
</evidence>
<keyword evidence="4" id="KW-0472">Membrane</keyword>
<dbReference type="CDD" id="cd00082">
    <property type="entry name" value="HisKA"/>
    <property type="match status" value="1"/>
</dbReference>
<keyword evidence="4" id="KW-1133">Transmembrane helix</keyword>
<dbReference type="EC" id="2.7.13.3" evidence="2"/>
<dbReference type="PRINTS" id="PR00344">
    <property type="entry name" value="BCTRLSENSOR"/>
</dbReference>
<dbReference type="InterPro" id="IPR005467">
    <property type="entry name" value="His_kinase_dom"/>
</dbReference>
<dbReference type="Pfam" id="PF00512">
    <property type="entry name" value="HisKA"/>
    <property type="match status" value="1"/>
</dbReference>
<dbReference type="SMART" id="SM00387">
    <property type="entry name" value="HATPase_c"/>
    <property type="match status" value="1"/>
</dbReference>
<organism evidence="6 7">
    <name type="scientific">Desulfacinum infernum DSM 9756</name>
    <dbReference type="NCBI Taxonomy" id="1121391"/>
    <lineage>
        <taxon>Bacteria</taxon>
        <taxon>Pseudomonadati</taxon>
        <taxon>Thermodesulfobacteriota</taxon>
        <taxon>Syntrophobacteria</taxon>
        <taxon>Syntrophobacterales</taxon>
        <taxon>Syntrophobacteraceae</taxon>
        <taxon>Desulfacinum</taxon>
    </lineage>
</organism>
<evidence type="ECO:0000313" key="7">
    <source>
        <dbReference type="Proteomes" id="UP000184076"/>
    </source>
</evidence>
<dbReference type="SUPFAM" id="SSF47384">
    <property type="entry name" value="Homodimeric domain of signal transducing histidine kinase"/>
    <property type="match status" value="1"/>
</dbReference>
<evidence type="ECO:0000256" key="1">
    <source>
        <dbReference type="ARBA" id="ARBA00000085"/>
    </source>
</evidence>
<dbReference type="EMBL" id="FQVB01000030">
    <property type="protein sequence ID" value="SHF87015.1"/>
    <property type="molecule type" value="Genomic_DNA"/>
</dbReference>
<proteinExistence type="predicted"/>
<dbReference type="Gene3D" id="1.10.287.130">
    <property type="match status" value="1"/>
</dbReference>
<dbReference type="PROSITE" id="PS50109">
    <property type="entry name" value="HIS_KIN"/>
    <property type="match status" value="1"/>
</dbReference>
<dbReference type="RefSeq" id="WP_073040538.1">
    <property type="nucleotide sequence ID" value="NZ_FQVB01000030.1"/>
</dbReference>
<keyword evidence="3" id="KW-0597">Phosphoprotein</keyword>
<comment type="catalytic activity">
    <reaction evidence="1">
        <text>ATP + protein L-histidine = ADP + protein N-phospho-L-histidine.</text>
        <dbReference type="EC" id="2.7.13.3"/>
    </reaction>
</comment>
<dbReference type="InterPro" id="IPR036097">
    <property type="entry name" value="HisK_dim/P_sf"/>
</dbReference>
<keyword evidence="7" id="KW-1185">Reference proteome</keyword>
<name>A0A1M5F6B8_9BACT</name>
<evidence type="ECO:0000259" key="5">
    <source>
        <dbReference type="PROSITE" id="PS50109"/>
    </source>
</evidence>
<keyword evidence="6" id="KW-0808">Transferase</keyword>
<evidence type="ECO:0000256" key="4">
    <source>
        <dbReference type="SAM" id="Phobius"/>
    </source>
</evidence>
<dbReference type="InterPro" id="IPR004358">
    <property type="entry name" value="Sig_transdc_His_kin-like_C"/>
</dbReference>
<dbReference type="AlphaFoldDB" id="A0A1M5F6B8"/>
<accession>A0A1M5F6B8</accession>
<dbReference type="InterPro" id="IPR036890">
    <property type="entry name" value="HATPase_C_sf"/>
</dbReference>